<sequence>MTTPAATRAAPLPTAERSPAPDVARGVALLGIALANSVVHVVGRDLGPSLRPVDGTTADRVVDALVGLLVDNRSFPLFTLLVAYGTAVVVRRQAERGAPWPEARRLLVRRSLALLLLGVAHLVLLFEGDILTSYGFLGLGLVLLVRAPDRTLVVVGLLALLPLAALSGLDGLDGGGAAGSASGVPWDTTSAVGALAERAFGAVFLVVVGPVFTLLLVSSAVVGLLLARRRVLERPAEHLPLLRRLVVVGLPVSLVGAVPLVLTSTGVVALGGLPDYVVGALHGVTGVAGAVAFAALVALLVGRRQQAAARAGTTWRPGGAWWAASAVGRRSLTCYLLQSVVMVPLLAPWGAGLGVGAGTARVAAVGVATYALTVVVAVLLERAGRRGPAEVLLRWMVYGRRERAVAAPA</sequence>
<dbReference type="Pfam" id="PF04235">
    <property type="entry name" value="DUF418"/>
    <property type="match status" value="1"/>
</dbReference>
<dbReference type="EMBL" id="RJKN01000007">
    <property type="protein sequence ID" value="ROP27188.1"/>
    <property type="molecule type" value="Genomic_DNA"/>
</dbReference>
<keyword evidence="1" id="KW-0472">Membrane</keyword>
<evidence type="ECO:0000313" key="3">
    <source>
        <dbReference type="EMBL" id="ROP27188.1"/>
    </source>
</evidence>
<dbReference type="PANTHER" id="PTHR30590:SF2">
    <property type="entry name" value="INNER MEMBRANE PROTEIN"/>
    <property type="match status" value="1"/>
</dbReference>
<feature type="transmembrane region" description="Helical" evidence="1">
    <location>
        <begin position="130"/>
        <end position="145"/>
    </location>
</feature>
<feature type="transmembrane region" description="Helical" evidence="1">
    <location>
        <begin position="152"/>
        <end position="169"/>
    </location>
</feature>
<feature type="transmembrane region" description="Helical" evidence="1">
    <location>
        <begin position="199"/>
        <end position="225"/>
    </location>
</feature>
<keyword evidence="1" id="KW-1133">Transmembrane helix</keyword>
<evidence type="ECO:0000313" key="4">
    <source>
        <dbReference type="Proteomes" id="UP000276232"/>
    </source>
</evidence>
<feature type="transmembrane region" description="Helical" evidence="1">
    <location>
        <begin position="245"/>
        <end position="270"/>
    </location>
</feature>
<reference evidence="3 4" key="1">
    <citation type="journal article" date="2015" name="Stand. Genomic Sci.">
        <title>Genomic Encyclopedia of Bacterial and Archaeal Type Strains, Phase III: the genomes of soil and plant-associated and newly described type strains.</title>
        <authorList>
            <person name="Whitman W.B."/>
            <person name="Woyke T."/>
            <person name="Klenk H.P."/>
            <person name="Zhou Y."/>
            <person name="Lilburn T.G."/>
            <person name="Beck B.J."/>
            <person name="De Vos P."/>
            <person name="Vandamme P."/>
            <person name="Eisen J.A."/>
            <person name="Garrity G."/>
            <person name="Hugenholtz P."/>
            <person name="Kyrpides N.C."/>
        </authorList>
    </citation>
    <scope>NUCLEOTIDE SEQUENCE [LARGE SCALE GENOMIC DNA]</scope>
    <source>
        <strain evidence="3 4">CECT 7306</strain>
    </source>
</reference>
<keyword evidence="4" id="KW-1185">Reference proteome</keyword>
<dbReference type="AlphaFoldDB" id="A0A3N1GAI6"/>
<dbReference type="PANTHER" id="PTHR30590">
    <property type="entry name" value="INNER MEMBRANE PROTEIN"/>
    <property type="match status" value="1"/>
</dbReference>
<dbReference type="OrthoDB" id="2388539at2"/>
<protein>
    <submittedName>
        <fullName evidence="3">Putative membrane protein YeiB</fullName>
    </submittedName>
</protein>
<feature type="transmembrane region" description="Helical" evidence="1">
    <location>
        <begin position="362"/>
        <end position="380"/>
    </location>
</feature>
<dbReference type="Proteomes" id="UP000276232">
    <property type="component" value="Unassembled WGS sequence"/>
</dbReference>
<name>A0A3N1GAI6_9ACTN</name>
<accession>A0A3N1GAI6</accession>
<dbReference type="InterPro" id="IPR052529">
    <property type="entry name" value="Bact_Transport_Assoc"/>
</dbReference>
<dbReference type="InterPro" id="IPR007349">
    <property type="entry name" value="DUF418"/>
</dbReference>
<proteinExistence type="predicted"/>
<dbReference type="RefSeq" id="WP_123380784.1">
    <property type="nucleotide sequence ID" value="NZ_RJKN01000007.1"/>
</dbReference>
<evidence type="ECO:0000256" key="1">
    <source>
        <dbReference type="SAM" id="Phobius"/>
    </source>
</evidence>
<dbReference type="InParanoid" id="A0A3N1GAI6"/>
<evidence type="ECO:0000259" key="2">
    <source>
        <dbReference type="Pfam" id="PF04235"/>
    </source>
</evidence>
<gene>
    <name evidence="3" type="ORF">EDC03_2712</name>
</gene>
<feature type="domain" description="DUF418" evidence="2">
    <location>
        <begin position="226"/>
        <end position="399"/>
    </location>
</feature>
<organism evidence="3 4">
    <name type="scientific">Pseudokineococcus lusitanus</name>
    <dbReference type="NCBI Taxonomy" id="763993"/>
    <lineage>
        <taxon>Bacteria</taxon>
        <taxon>Bacillati</taxon>
        <taxon>Actinomycetota</taxon>
        <taxon>Actinomycetes</taxon>
        <taxon>Kineosporiales</taxon>
        <taxon>Kineosporiaceae</taxon>
        <taxon>Pseudokineococcus</taxon>
    </lineage>
</organism>
<feature type="transmembrane region" description="Helical" evidence="1">
    <location>
        <begin position="276"/>
        <end position="301"/>
    </location>
</feature>
<feature type="transmembrane region" description="Helical" evidence="1">
    <location>
        <begin position="106"/>
        <end position="124"/>
    </location>
</feature>
<comment type="caution">
    <text evidence="3">The sequence shown here is derived from an EMBL/GenBank/DDBJ whole genome shotgun (WGS) entry which is preliminary data.</text>
</comment>
<keyword evidence="1" id="KW-0812">Transmembrane</keyword>
<feature type="transmembrane region" description="Helical" evidence="1">
    <location>
        <begin position="332"/>
        <end position="350"/>
    </location>
</feature>